<name>A0A409VJ15_9AGAR</name>
<dbReference type="EMBL" id="NHYE01005635">
    <property type="protein sequence ID" value="PPQ66240.1"/>
    <property type="molecule type" value="Genomic_DNA"/>
</dbReference>
<gene>
    <name evidence="2" type="ORF">CVT26_010941</name>
</gene>
<feature type="compositionally biased region" description="Low complexity" evidence="1">
    <location>
        <begin position="27"/>
        <end position="40"/>
    </location>
</feature>
<reference evidence="2 3" key="1">
    <citation type="journal article" date="2018" name="Evol. Lett.">
        <title>Horizontal gene cluster transfer increased hallucinogenic mushroom diversity.</title>
        <authorList>
            <person name="Reynolds H.T."/>
            <person name="Vijayakumar V."/>
            <person name="Gluck-Thaler E."/>
            <person name="Korotkin H.B."/>
            <person name="Matheny P.B."/>
            <person name="Slot J.C."/>
        </authorList>
    </citation>
    <scope>NUCLEOTIDE SEQUENCE [LARGE SCALE GENOMIC DNA]</scope>
    <source>
        <strain evidence="2 3">SRW20</strain>
    </source>
</reference>
<accession>A0A409VJ15</accession>
<sequence>MVSDSSHDIAPPKPLARASQSLTTMASGISESSEGPKPSPSSLIVLIYKGRRVITVRPASYDLAVASSRRCFPSIPSSSSLSFLTDELDICNGQMTEVFHDAWNSVIEFVKSLTILEGLADEEKMEIEDDETEGSDEMEDMEKVEKVAIGVSASTLQNGPDLQALHKDTWTIRVTEDRQDIIVNKSEARTSSLLSALLAEKLATDPDQYDLIQNGQHFSPHSDTGAVIEYRRKTLLSSPTLYFFSPRVVRAVVNVSLPPNWSFGGIKPVVAVGRNVATGESVQWKVVVHPSGFLTEQHSGDKVYPMRWRARPAEENSLISDDNSVILDISRWFFPNDSAVQNYFGKVFALLGVPDEILQTFTEHLHYEIRRSKVKYALVTVVCNSEIGSLDIDPVPDVLTKILFLYRSIQASELDKWPKAFTRVEDEDVSFTMDTVTPNRPQACDDSLFKVYEIGALEV</sequence>
<dbReference type="Proteomes" id="UP000284706">
    <property type="component" value="Unassembled WGS sequence"/>
</dbReference>
<feature type="region of interest" description="Disordered" evidence="1">
    <location>
        <begin position="1"/>
        <end position="40"/>
    </location>
</feature>
<keyword evidence="3" id="KW-1185">Reference proteome</keyword>
<dbReference type="OrthoDB" id="428577at2759"/>
<protein>
    <submittedName>
        <fullName evidence="2">Uncharacterized protein</fullName>
    </submittedName>
</protein>
<dbReference type="AlphaFoldDB" id="A0A409VJ15"/>
<organism evidence="2 3">
    <name type="scientific">Gymnopilus dilepis</name>
    <dbReference type="NCBI Taxonomy" id="231916"/>
    <lineage>
        <taxon>Eukaryota</taxon>
        <taxon>Fungi</taxon>
        <taxon>Dikarya</taxon>
        <taxon>Basidiomycota</taxon>
        <taxon>Agaricomycotina</taxon>
        <taxon>Agaricomycetes</taxon>
        <taxon>Agaricomycetidae</taxon>
        <taxon>Agaricales</taxon>
        <taxon>Agaricineae</taxon>
        <taxon>Hymenogastraceae</taxon>
        <taxon>Gymnopilus</taxon>
    </lineage>
</organism>
<evidence type="ECO:0000256" key="1">
    <source>
        <dbReference type="SAM" id="MobiDB-lite"/>
    </source>
</evidence>
<evidence type="ECO:0000313" key="3">
    <source>
        <dbReference type="Proteomes" id="UP000284706"/>
    </source>
</evidence>
<dbReference type="InParanoid" id="A0A409VJ15"/>
<evidence type="ECO:0000313" key="2">
    <source>
        <dbReference type="EMBL" id="PPQ66240.1"/>
    </source>
</evidence>
<comment type="caution">
    <text evidence="2">The sequence shown here is derived from an EMBL/GenBank/DDBJ whole genome shotgun (WGS) entry which is preliminary data.</text>
</comment>
<proteinExistence type="predicted"/>